<dbReference type="PROSITE" id="PS50263">
    <property type="entry name" value="CN_HYDROLASE"/>
    <property type="match status" value="1"/>
</dbReference>
<evidence type="ECO:0000313" key="12">
    <source>
        <dbReference type="Proteomes" id="UP000032266"/>
    </source>
</evidence>
<feature type="transmembrane region" description="Helical" evidence="9">
    <location>
        <begin position="12"/>
        <end position="28"/>
    </location>
</feature>
<dbReference type="Gene3D" id="3.60.110.10">
    <property type="entry name" value="Carbon-nitrogen hydrolase"/>
    <property type="match status" value="1"/>
</dbReference>
<gene>
    <name evidence="9" type="primary">lnt</name>
    <name evidence="11" type="ORF">YC6258_03223</name>
</gene>
<keyword evidence="8 9" id="KW-0012">Acyltransferase</keyword>
<evidence type="ECO:0000256" key="2">
    <source>
        <dbReference type="ARBA" id="ARBA00010065"/>
    </source>
</evidence>
<name>A0A0C5VY26_9GAMM</name>
<evidence type="ECO:0000256" key="8">
    <source>
        <dbReference type="ARBA" id="ARBA00023315"/>
    </source>
</evidence>
<dbReference type="RefSeq" id="WP_044617593.1">
    <property type="nucleotide sequence ID" value="NZ_CP007142.1"/>
</dbReference>
<keyword evidence="3 9" id="KW-1003">Cell membrane</keyword>
<proteinExistence type="inferred from homology"/>
<dbReference type="KEGG" id="gsn:YC6258_03223"/>
<keyword evidence="6 9" id="KW-1133">Transmembrane helix</keyword>
<evidence type="ECO:0000256" key="6">
    <source>
        <dbReference type="ARBA" id="ARBA00022989"/>
    </source>
</evidence>
<feature type="transmembrane region" description="Helical" evidence="9">
    <location>
        <begin position="88"/>
        <end position="111"/>
    </location>
</feature>
<comment type="pathway">
    <text evidence="9">Protein modification; lipoprotein biosynthesis (N-acyl transfer).</text>
</comment>
<dbReference type="HAMAP" id="MF_01148">
    <property type="entry name" value="Lnt"/>
    <property type="match status" value="1"/>
</dbReference>
<dbReference type="EMBL" id="CP007142">
    <property type="protein sequence ID" value="AJQ95259.1"/>
    <property type="molecule type" value="Genomic_DNA"/>
</dbReference>
<comment type="function">
    <text evidence="9">Catalyzes the phospholipid dependent N-acylation of the N-terminal cysteine of apolipoprotein, the last step in lipoprotein maturation.</text>
</comment>
<comment type="catalytic activity">
    <reaction evidence="9">
        <text>N-terminal S-1,2-diacyl-sn-glyceryl-L-cysteinyl-[lipoprotein] + a glycerophospholipid = N-acyl-S-1,2-diacyl-sn-glyceryl-L-cysteinyl-[lipoprotein] + a 2-acyl-sn-glycero-3-phospholipid + H(+)</text>
        <dbReference type="Rhea" id="RHEA:48228"/>
        <dbReference type="Rhea" id="RHEA-COMP:14681"/>
        <dbReference type="Rhea" id="RHEA-COMP:14684"/>
        <dbReference type="ChEBI" id="CHEBI:15378"/>
        <dbReference type="ChEBI" id="CHEBI:136912"/>
        <dbReference type="ChEBI" id="CHEBI:140656"/>
        <dbReference type="ChEBI" id="CHEBI:140657"/>
        <dbReference type="ChEBI" id="CHEBI:140660"/>
        <dbReference type="EC" id="2.3.1.269"/>
    </reaction>
</comment>
<evidence type="ECO:0000256" key="7">
    <source>
        <dbReference type="ARBA" id="ARBA00023136"/>
    </source>
</evidence>
<evidence type="ECO:0000256" key="3">
    <source>
        <dbReference type="ARBA" id="ARBA00022475"/>
    </source>
</evidence>
<dbReference type="PATRIC" id="fig|1445510.3.peg.3186"/>
<feature type="domain" description="CN hydrolase" evidence="10">
    <location>
        <begin position="228"/>
        <end position="467"/>
    </location>
</feature>
<evidence type="ECO:0000313" key="11">
    <source>
        <dbReference type="EMBL" id="AJQ95259.1"/>
    </source>
</evidence>
<dbReference type="Pfam" id="PF00795">
    <property type="entry name" value="CN_hydrolase"/>
    <property type="match status" value="1"/>
</dbReference>
<dbReference type="OrthoDB" id="9804277at2"/>
<dbReference type="InterPro" id="IPR004563">
    <property type="entry name" value="Apolipo_AcylTrfase"/>
</dbReference>
<keyword evidence="12" id="KW-1185">Reference proteome</keyword>
<dbReference type="InterPro" id="IPR003010">
    <property type="entry name" value="C-N_Hydrolase"/>
</dbReference>
<dbReference type="EC" id="2.3.1.269" evidence="9"/>
<dbReference type="GO" id="GO:0016410">
    <property type="term" value="F:N-acyltransferase activity"/>
    <property type="evidence" value="ECO:0007669"/>
    <property type="project" value="UniProtKB-UniRule"/>
</dbReference>
<dbReference type="STRING" id="1445510.YC6258_03223"/>
<evidence type="ECO:0000256" key="9">
    <source>
        <dbReference type="HAMAP-Rule" id="MF_01148"/>
    </source>
</evidence>
<dbReference type="HOGENOM" id="CLU_019563_3_0_6"/>
<dbReference type="GO" id="GO:0042158">
    <property type="term" value="P:lipoprotein biosynthetic process"/>
    <property type="evidence" value="ECO:0007669"/>
    <property type="project" value="UniProtKB-UniRule"/>
</dbReference>
<dbReference type="PANTHER" id="PTHR38686">
    <property type="entry name" value="APOLIPOPROTEIN N-ACYLTRANSFERASE"/>
    <property type="match status" value="1"/>
</dbReference>
<dbReference type="SUPFAM" id="SSF56317">
    <property type="entry name" value="Carbon-nitrogen hydrolase"/>
    <property type="match status" value="1"/>
</dbReference>
<dbReference type="UniPathway" id="UPA00666"/>
<dbReference type="GO" id="GO:0005886">
    <property type="term" value="C:plasma membrane"/>
    <property type="evidence" value="ECO:0007669"/>
    <property type="project" value="UniProtKB-SubCell"/>
</dbReference>
<dbReference type="InterPro" id="IPR045378">
    <property type="entry name" value="LNT_N"/>
</dbReference>
<dbReference type="Proteomes" id="UP000032266">
    <property type="component" value="Chromosome"/>
</dbReference>
<accession>A0A0C5VY26</accession>
<evidence type="ECO:0000259" key="10">
    <source>
        <dbReference type="PROSITE" id="PS50263"/>
    </source>
</evidence>
<feature type="transmembrane region" description="Helical" evidence="9">
    <location>
        <begin position="123"/>
        <end position="148"/>
    </location>
</feature>
<protein>
    <recommendedName>
        <fullName evidence="9">Apolipoprotein N-acyltransferase</fullName>
        <shortName evidence="9">ALP N-acyltransferase</shortName>
        <ecNumber evidence="9">2.3.1.269</ecNumber>
    </recommendedName>
</protein>
<reference evidence="11 12" key="1">
    <citation type="submission" date="2014-01" db="EMBL/GenBank/DDBJ databases">
        <title>Full genme sequencing of cellulolytic bacterium Gynuella sunshinyii YC6258T gen. nov., sp. nov.</title>
        <authorList>
            <person name="Khan H."/>
            <person name="Chung E.J."/>
            <person name="Chung Y.R."/>
        </authorList>
    </citation>
    <scope>NUCLEOTIDE SEQUENCE [LARGE SCALE GENOMIC DNA]</scope>
    <source>
        <strain evidence="11 12">YC6258</strain>
    </source>
</reference>
<dbReference type="CDD" id="cd07571">
    <property type="entry name" value="ALP_N-acyl_transferase"/>
    <property type="match status" value="1"/>
</dbReference>
<dbReference type="Pfam" id="PF20154">
    <property type="entry name" value="LNT_N"/>
    <property type="match status" value="1"/>
</dbReference>
<dbReference type="NCBIfam" id="TIGR00546">
    <property type="entry name" value="lnt"/>
    <property type="match status" value="1"/>
</dbReference>
<keyword evidence="4 9" id="KW-0808">Transferase</keyword>
<feature type="transmembrane region" description="Helical" evidence="9">
    <location>
        <begin position="479"/>
        <end position="500"/>
    </location>
</feature>
<keyword evidence="5 9" id="KW-0812">Transmembrane</keyword>
<dbReference type="PANTHER" id="PTHR38686:SF1">
    <property type="entry name" value="APOLIPOPROTEIN N-ACYLTRANSFERASE"/>
    <property type="match status" value="1"/>
</dbReference>
<dbReference type="InterPro" id="IPR036526">
    <property type="entry name" value="C-N_Hydrolase_sf"/>
</dbReference>
<feature type="transmembrane region" description="Helical" evidence="9">
    <location>
        <begin position="160"/>
        <end position="186"/>
    </location>
</feature>
<evidence type="ECO:0000256" key="5">
    <source>
        <dbReference type="ARBA" id="ARBA00022692"/>
    </source>
</evidence>
<feature type="transmembrane region" description="Helical" evidence="9">
    <location>
        <begin position="58"/>
        <end position="76"/>
    </location>
</feature>
<sequence>MSSVKSWLDQAWFINTSALVAGALFPLSMAPLQLWPLGLLSQAWLGFLVLRNPSFSPWSGWLYGFGFFGVGFSWVYESIRTVGTAVPAAALMTLLFCMALAFLFWCQIWAFKHLRAHRVNQDALLFVALWVVFEWLRAWFLTGLPWLYSGYSMTDTWLAGYAPVIGVFGLSSLATAFAIWCAALTVHQHQKQLIALLMLTITVLAGGYALNGKTWVQVIDQPVKVVALQGNIDQRTKWNSDQQNYNYRTYWEMTEKHLDADLIVWPESAITRLLSQAGDMLAELDQLGTSSQTGIIAGLIADDINNDEPVFYNSVVGLGLASGQYNKTKLVPFGEYIPFSHALRGVLRILDIPMSSLTPGHNKTATLKMGALQLGQIICSEITYPGLVMNTAEVSNLMVIVSNDAWFGDSLGPYQHLQIVRMRAMEMQRPMVRATQDGISAIVDHHGKILTSAPKYVRTALTHELKPVTGQTPYMKFGYTWIISLWLVVVVFQVLSGWFFKRRDNHTAESL</sequence>
<comment type="subcellular location">
    <subcellularLocation>
        <location evidence="1 9">Cell membrane</location>
        <topology evidence="1 9">Multi-pass membrane protein</topology>
    </subcellularLocation>
</comment>
<keyword evidence="11" id="KW-0449">Lipoprotein</keyword>
<keyword evidence="7 9" id="KW-0472">Membrane</keyword>
<feature type="transmembrane region" description="Helical" evidence="9">
    <location>
        <begin position="193"/>
        <end position="210"/>
    </location>
</feature>
<dbReference type="AlphaFoldDB" id="A0A0C5VY26"/>
<organism evidence="11 12">
    <name type="scientific">Gynuella sunshinyii YC6258</name>
    <dbReference type="NCBI Taxonomy" id="1445510"/>
    <lineage>
        <taxon>Bacteria</taxon>
        <taxon>Pseudomonadati</taxon>
        <taxon>Pseudomonadota</taxon>
        <taxon>Gammaproteobacteria</taxon>
        <taxon>Oceanospirillales</taxon>
        <taxon>Saccharospirillaceae</taxon>
        <taxon>Gynuella</taxon>
    </lineage>
</organism>
<evidence type="ECO:0000256" key="1">
    <source>
        <dbReference type="ARBA" id="ARBA00004651"/>
    </source>
</evidence>
<comment type="similarity">
    <text evidence="2 9">Belongs to the CN hydrolase family. Apolipoprotein N-acyltransferase subfamily.</text>
</comment>
<evidence type="ECO:0000256" key="4">
    <source>
        <dbReference type="ARBA" id="ARBA00022679"/>
    </source>
</evidence>